<organism evidence="1 2">
    <name type="scientific">Ilyodon furcidens</name>
    <name type="common">goldbreast splitfin</name>
    <dbReference type="NCBI Taxonomy" id="33524"/>
    <lineage>
        <taxon>Eukaryota</taxon>
        <taxon>Metazoa</taxon>
        <taxon>Chordata</taxon>
        <taxon>Craniata</taxon>
        <taxon>Vertebrata</taxon>
        <taxon>Euteleostomi</taxon>
        <taxon>Actinopterygii</taxon>
        <taxon>Neopterygii</taxon>
        <taxon>Teleostei</taxon>
        <taxon>Neoteleostei</taxon>
        <taxon>Acanthomorphata</taxon>
        <taxon>Ovalentaria</taxon>
        <taxon>Atherinomorphae</taxon>
        <taxon>Cyprinodontiformes</taxon>
        <taxon>Goodeidae</taxon>
        <taxon>Ilyodon</taxon>
    </lineage>
</organism>
<gene>
    <name evidence="1" type="ORF">ILYODFUR_033769</name>
</gene>
<keyword evidence="2" id="KW-1185">Reference proteome</keyword>
<comment type="caution">
    <text evidence="1">The sequence shown here is derived from an EMBL/GenBank/DDBJ whole genome shotgun (WGS) entry which is preliminary data.</text>
</comment>
<name>A0ABV0TQU2_9TELE</name>
<accession>A0ABV0TQU2</accession>
<protein>
    <submittedName>
        <fullName evidence="1">Uncharacterized protein</fullName>
    </submittedName>
</protein>
<evidence type="ECO:0000313" key="1">
    <source>
        <dbReference type="EMBL" id="MEQ2234657.1"/>
    </source>
</evidence>
<proteinExistence type="predicted"/>
<dbReference type="EMBL" id="JAHRIQ010040616">
    <property type="protein sequence ID" value="MEQ2234657.1"/>
    <property type="molecule type" value="Genomic_DNA"/>
</dbReference>
<sequence length="97" mass="10867">ETSELPQDLIFFLPPFPLDKRTHDTVDLISQRDPGFSKGHNTTLEIDCIRVTLMRYRNVCLPSQGGHLSFISEKHVSTEKATLIALKEELGANTISS</sequence>
<dbReference type="Proteomes" id="UP001482620">
    <property type="component" value="Unassembled WGS sequence"/>
</dbReference>
<feature type="non-terminal residue" evidence="1">
    <location>
        <position position="1"/>
    </location>
</feature>
<reference evidence="1 2" key="1">
    <citation type="submission" date="2021-06" db="EMBL/GenBank/DDBJ databases">
        <authorList>
            <person name="Palmer J.M."/>
        </authorList>
    </citation>
    <scope>NUCLEOTIDE SEQUENCE [LARGE SCALE GENOMIC DNA]</scope>
    <source>
        <strain evidence="2">if_2019</strain>
        <tissue evidence="1">Muscle</tissue>
    </source>
</reference>
<evidence type="ECO:0000313" key="2">
    <source>
        <dbReference type="Proteomes" id="UP001482620"/>
    </source>
</evidence>